<dbReference type="HOGENOM" id="CLU_014914_1_1_9"/>
<name>U4TG59_9LACO</name>
<dbReference type="STRING" id="1231336.L248_2225"/>
<sequence>MSEKSTVVTDYRQLIDANAKISVNDNFIYVNYPGTVQHDFFWKFHVTSTLEDYPLVAHIAIRLLNQQKMDFKFVNSIDKVYFFLGGSISAAESGKLITVYPADVESMKSVMVKLEQRLSLFHGPQILTDRAFGESDTVYYRFGEDRGNSEHRLSGPHGEIFIDDRRPVFHIPDWLGDPFTSETKTAYTGSVLQDEYRLTRIIHHNAWGVVMKGSDRESNAAVCIKEARKDVLGYSFGSTTKLEKRASEYVISNLLWKDCPFVVKPVDYVEERFSTFFIYEWDSDKTLINFPAKVTPYTKLEILHKACDVLSQLLSAISKIHDAGFENIDISAANLTWSGQRLRFVDLDSLLPLGARFRDQTKYYWLDVFKTVSGTAADFRRAGMLGLYLLGDYNYSLTQHKNISQTLHLVSSVLFRRGLPLAVVDLLTYLLLEPNPEASIAIKKAKYAMDQSRESPENQDINSKTFFADLLKHHPITVFDVPLSTIIESDEVHKMYFAKPMVRSLPTGLAGLGGALLLADRMPKAEGARLRGYVTEEVQNRLSTRDTDTDVRRYHDENVFSPYLEEGTAGLLLGMLFSKNQAMYKATLARVLPSLSALITKSPDLWGGLTGLVWTELVAYLTLGQSSNVELASVKEQIVSIIDMLVFHDGSGHFYLFPDDETQDEGAYQLQPELCTA</sequence>
<dbReference type="SUPFAM" id="SSF56112">
    <property type="entry name" value="Protein kinase-like (PK-like)"/>
    <property type="match status" value="1"/>
</dbReference>
<dbReference type="Gene3D" id="1.10.510.10">
    <property type="entry name" value="Transferase(Phosphotransferase) domain 1"/>
    <property type="match status" value="1"/>
</dbReference>
<keyword evidence="3" id="KW-1185">Reference proteome</keyword>
<evidence type="ECO:0000313" key="3">
    <source>
        <dbReference type="Proteomes" id="UP000030647"/>
    </source>
</evidence>
<dbReference type="AlphaFoldDB" id="U4TG59"/>
<proteinExistence type="predicted"/>
<accession>U4TG59</accession>
<dbReference type="EMBL" id="KI271615">
    <property type="protein sequence ID" value="ERL63756.1"/>
    <property type="molecule type" value="Genomic_DNA"/>
</dbReference>
<dbReference type="eggNOG" id="COG0515">
    <property type="taxonomic scope" value="Bacteria"/>
</dbReference>
<dbReference type="Pfam" id="PF25816">
    <property type="entry name" value="RamC_N"/>
    <property type="match status" value="1"/>
</dbReference>
<dbReference type="OrthoDB" id="2329859at2"/>
<reference evidence="3" key="1">
    <citation type="journal article" date="2013" name="Genome Announc.">
        <title>Whole-Genome Sequencing of Lactobacillus shenzhenensis Strain LY-73T.</title>
        <authorList>
            <person name="Lin Z."/>
            <person name="Liu Z."/>
            <person name="Yang R."/>
            <person name="Zou Y."/>
            <person name="Wan D."/>
            <person name="Chen J."/>
            <person name="Guo M."/>
            <person name="Zhao J."/>
            <person name="Fang C."/>
            <person name="Yang R."/>
            <person name="Liu F."/>
        </authorList>
    </citation>
    <scope>NUCLEOTIDE SEQUENCE [LARGE SCALE GENOMIC DNA]</scope>
    <source>
        <strain evidence="3">LY-73</strain>
    </source>
</reference>
<evidence type="ECO:0000259" key="1">
    <source>
        <dbReference type="Pfam" id="PF25816"/>
    </source>
</evidence>
<dbReference type="InterPro" id="IPR011009">
    <property type="entry name" value="Kinase-like_dom_sf"/>
</dbReference>
<feature type="domain" description="RamC N-terminal" evidence="1">
    <location>
        <begin position="20"/>
        <end position="186"/>
    </location>
</feature>
<evidence type="ECO:0000313" key="2">
    <source>
        <dbReference type="EMBL" id="ERL63756.1"/>
    </source>
</evidence>
<gene>
    <name evidence="2" type="ORF">L248_2225</name>
</gene>
<protein>
    <recommendedName>
        <fullName evidence="1">RamC N-terminal domain-containing protein</fullName>
    </recommendedName>
</protein>
<dbReference type="RefSeq" id="WP_022530973.1">
    <property type="nucleotide sequence ID" value="NZ_KI271615.1"/>
</dbReference>
<dbReference type="Proteomes" id="UP000030647">
    <property type="component" value="Unassembled WGS sequence"/>
</dbReference>
<organism evidence="2 3">
    <name type="scientific">Schleiferilactobacillus shenzhenensis LY-73</name>
    <dbReference type="NCBI Taxonomy" id="1231336"/>
    <lineage>
        <taxon>Bacteria</taxon>
        <taxon>Bacillati</taxon>
        <taxon>Bacillota</taxon>
        <taxon>Bacilli</taxon>
        <taxon>Lactobacillales</taxon>
        <taxon>Lactobacillaceae</taxon>
        <taxon>Schleiferilactobacillus</taxon>
    </lineage>
</organism>
<dbReference type="InterPro" id="IPR057929">
    <property type="entry name" value="RamC_N"/>
</dbReference>